<dbReference type="InterPro" id="IPR037163">
    <property type="entry name" value="Spermidine_synt_N_sf"/>
</dbReference>
<dbReference type="GeneID" id="42780453"/>
<dbReference type="UniPathway" id="UPA00248">
    <property type="reaction ID" value="UER00314"/>
</dbReference>
<dbReference type="EMBL" id="CP045482">
    <property type="protein sequence ID" value="QGR22598.1"/>
    <property type="molecule type" value="Genomic_DNA"/>
</dbReference>
<evidence type="ECO:0000313" key="12">
    <source>
        <dbReference type="Proteomes" id="UP000426328"/>
    </source>
</evidence>
<feature type="binding site" evidence="7">
    <location>
        <begin position="142"/>
        <end position="143"/>
    </location>
    <ligand>
        <name>S-methyl-5'-thioadenosine</name>
        <dbReference type="ChEBI" id="CHEBI:17509"/>
    </ligand>
</feature>
<dbReference type="InterPro" id="IPR001045">
    <property type="entry name" value="Spermi_synthase"/>
</dbReference>
<evidence type="ECO:0000313" key="10">
    <source>
        <dbReference type="EMBL" id="MQL54809.1"/>
    </source>
</evidence>
<dbReference type="HAMAP" id="MF_00198">
    <property type="entry name" value="Spermidine_synth"/>
    <property type="match status" value="1"/>
</dbReference>
<accession>A0A650CXS3</accession>
<dbReference type="KEGG" id="aamb:D1866_11930"/>
<dbReference type="SUPFAM" id="SSF53335">
    <property type="entry name" value="S-adenosyl-L-methionine-dependent methyltransferases"/>
    <property type="match status" value="1"/>
</dbReference>
<comment type="catalytic activity">
    <reaction evidence="6">
        <text>S-adenosyl 3-(methylsulfanyl)propylamine + spermidine = thermospermine + S-methyl-5'-thioadenosine + H(+)</text>
        <dbReference type="Rhea" id="RHEA:30515"/>
        <dbReference type="ChEBI" id="CHEBI:15378"/>
        <dbReference type="ChEBI" id="CHEBI:17509"/>
        <dbReference type="ChEBI" id="CHEBI:57443"/>
        <dbReference type="ChEBI" id="CHEBI:57834"/>
        <dbReference type="ChEBI" id="CHEBI:59903"/>
        <dbReference type="EC" id="2.5.1.79"/>
    </reaction>
</comment>
<comment type="pathway">
    <text evidence="7">Amine and polyamine biosynthesis; spermidine biosynthesis; spermidine from putrescine: step 1/1.</text>
</comment>
<gene>
    <name evidence="7 11" type="primary">speE</name>
    <name evidence="11" type="ORF">D1866_11930</name>
    <name evidence="10" type="ORF">GFB69_03370</name>
</gene>
<sequence length="304" mass="34942">MSQFGWSWHLEWQSPCEFHGHLINRVIVDLKTQYQRVMVAELARFGKVLIIDGKIQSSVADEYIYHETLVHPLMLSVENPENVLILGGGEGATLREVLKHKTVKKATMVDIDQAVIDFAKQYLTEWHRGSFDDKRSRIIISDAKDYIEKTTESYDAIILDLTDPIKGNTSYKLYTKEFYEKIKSRLNKGGAMVTQATSPSFSLCVFSTIFNTLRQVFKLVSASIVYVPAFDGLWGFVYASDYVNPISLTKEQVNKRIKDRIEGELRFYDGETHSMIFNMPKDIRQYLANEKRVSTEENPIYVPA</sequence>
<evidence type="ECO:0000256" key="5">
    <source>
        <dbReference type="ARBA" id="ARBA00023115"/>
    </source>
</evidence>
<evidence type="ECO:0000256" key="4">
    <source>
        <dbReference type="ARBA" id="ARBA00023066"/>
    </source>
</evidence>
<feature type="binding site" evidence="7">
    <location>
        <position position="90"/>
    </location>
    <ligand>
        <name>spermidine</name>
        <dbReference type="ChEBI" id="CHEBI:57834"/>
    </ligand>
</feature>
<comment type="function">
    <text evidence="7">Catalyzes the irreversible transfer of a propylamine group from the amino donor S-adenosylmethioninamine (decarboxy-AdoMet) to putrescine (1,4-diaminobutane) to yield spermidine.</text>
</comment>
<evidence type="ECO:0000313" key="11">
    <source>
        <dbReference type="EMBL" id="QGR22598.1"/>
    </source>
</evidence>
<dbReference type="InterPro" id="IPR030374">
    <property type="entry name" value="PABS"/>
</dbReference>
<comment type="caution">
    <text evidence="7">Lacks conserved residue(s) required for the propagation of feature annotation.</text>
</comment>
<evidence type="ECO:0000256" key="2">
    <source>
        <dbReference type="ARBA" id="ARBA00022490"/>
    </source>
</evidence>
<reference evidence="10 13" key="1">
    <citation type="submission" date="2019-10" db="EMBL/GenBank/DDBJ databases">
        <title>Comparative genomics of sulfur disproportionating microorganisms.</title>
        <authorList>
            <person name="Ward L.M."/>
            <person name="Bertran E."/>
            <person name="Johnston D."/>
        </authorList>
    </citation>
    <scope>NUCLEOTIDE SEQUENCE [LARGE SCALE GENOMIC DNA]</scope>
    <source>
        <strain evidence="10 13">DSM 3772</strain>
    </source>
</reference>
<keyword evidence="5 7" id="KW-0620">Polyamine biosynthesis</keyword>
<dbReference type="Pfam" id="PF01564">
    <property type="entry name" value="Spermine_synth"/>
    <property type="match status" value="1"/>
</dbReference>
<dbReference type="Pfam" id="PF17284">
    <property type="entry name" value="Spermine_synt_N"/>
    <property type="match status" value="1"/>
</dbReference>
<dbReference type="GO" id="GO:0004766">
    <property type="term" value="F:spermidine synthase activity"/>
    <property type="evidence" value="ECO:0007669"/>
    <property type="project" value="UniProtKB-UniRule"/>
</dbReference>
<dbReference type="EC" id="2.5.1.16" evidence="7"/>
<dbReference type="InterPro" id="IPR035246">
    <property type="entry name" value="Spermidine_synt_N"/>
</dbReference>
<keyword evidence="12" id="KW-1185">Reference proteome</keyword>
<dbReference type="InterPro" id="IPR030373">
    <property type="entry name" value="PABS_CS"/>
</dbReference>
<feature type="domain" description="PABS" evidence="9">
    <location>
        <begin position="6"/>
        <end position="241"/>
    </location>
</feature>
<dbReference type="FunFam" id="3.40.50.150:FF:000088">
    <property type="entry name" value="Polyamine aminopropyltransferase"/>
    <property type="match status" value="1"/>
</dbReference>
<dbReference type="PROSITE" id="PS01330">
    <property type="entry name" value="PABS_1"/>
    <property type="match status" value="1"/>
</dbReference>
<evidence type="ECO:0000313" key="13">
    <source>
        <dbReference type="Proteomes" id="UP000474054"/>
    </source>
</evidence>
<dbReference type="Proteomes" id="UP000426328">
    <property type="component" value="Chromosome"/>
</dbReference>
<evidence type="ECO:0000259" key="9">
    <source>
        <dbReference type="PROSITE" id="PS51006"/>
    </source>
</evidence>
<comment type="similarity">
    <text evidence="1 7">Belongs to the spermidine/spermine synthase family.</text>
</comment>
<dbReference type="EMBL" id="WHYS01000001">
    <property type="protein sequence ID" value="MQL54809.1"/>
    <property type="molecule type" value="Genomic_DNA"/>
</dbReference>
<dbReference type="NCBIfam" id="NF037959">
    <property type="entry name" value="MFS_SpdSyn"/>
    <property type="match status" value="1"/>
</dbReference>
<dbReference type="GO" id="GO:0010487">
    <property type="term" value="F:thermospermine synthase activity"/>
    <property type="evidence" value="ECO:0007669"/>
    <property type="project" value="UniProtKB-EC"/>
</dbReference>
<evidence type="ECO:0000256" key="3">
    <source>
        <dbReference type="ARBA" id="ARBA00022679"/>
    </source>
</evidence>
<reference evidence="11 12" key="2">
    <citation type="submission" date="2019-10" db="EMBL/GenBank/DDBJ databases">
        <title>Genome Sequences from Six Type Strain Members of the Archaeal Family Sulfolobaceae: Acidianus ambivalens, Acidianus infernus, Metallosphaera prunae, Stygiolobus azoricus, Sulfolobus metallicus, and Sulfurisphaera ohwakuensis.</title>
        <authorList>
            <person name="Counts J.A."/>
            <person name="Kelly R.M."/>
        </authorList>
    </citation>
    <scope>NUCLEOTIDE SEQUENCE [LARGE SCALE GENOMIC DNA]</scope>
    <source>
        <strain evidence="11 12">LEI 10</strain>
    </source>
</reference>
<evidence type="ECO:0000256" key="6">
    <source>
        <dbReference type="ARBA" id="ARBA00048874"/>
    </source>
</evidence>
<evidence type="ECO:0000256" key="1">
    <source>
        <dbReference type="ARBA" id="ARBA00007867"/>
    </source>
</evidence>
<dbReference type="CDD" id="cd02440">
    <property type="entry name" value="AdoMet_MTases"/>
    <property type="match status" value="1"/>
</dbReference>
<dbReference type="NCBIfam" id="NF002010">
    <property type="entry name" value="PRK00811.1"/>
    <property type="match status" value="1"/>
</dbReference>
<dbReference type="RefSeq" id="WP_152940117.1">
    <property type="nucleotide sequence ID" value="NZ_CP045482.1"/>
</dbReference>
<dbReference type="Proteomes" id="UP000474054">
    <property type="component" value="Unassembled WGS sequence"/>
</dbReference>
<feature type="binding site" evidence="7">
    <location>
        <position position="35"/>
    </location>
    <ligand>
        <name>S-methyl-5'-thioadenosine</name>
        <dbReference type="ChEBI" id="CHEBI:17509"/>
    </ligand>
</feature>
<evidence type="ECO:0000256" key="8">
    <source>
        <dbReference type="PROSITE-ProRule" id="PRU00354"/>
    </source>
</evidence>
<dbReference type="Gene3D" id="3.40.50.150">
    <property type="entry name" value="Vaccinia Virus protein VP39"/>
    <property type="match status" value="1"/>
</dbReference>
<dbReference type="GO" id="GO:0008295">
    <property type="term" value="P:spermidine biosynthetic process"/>
    <property type="evidence" value="ECO:0007669"/>
    <property type="project" value="UniProtKB-UniRule"/>
</dbReference>
<dbReference type="PROSITE" id="PS51006">
    <property type="entry name" value="PABS_2"/>
    <property type="match status" value="1"/>
</dbReference>
<dbReference type="Gene3D" id="2.30.140.10">
    <property type="entry name" value="Spermidine synthase, tetramerisation domain"/>
    <property type="match status" value="1"/>
</dbReference>
<feature type="binding site" evidence="7">
    <location>
        <position position="110"/>
    </location>
    <ligand>
        <name>S-methyl-5'-thioadenosine</name>
        <dbReference type="ChEBI" id="CHEBI:17509"/>
    </ligand>
</feature>
<keyword evidence="4 7" id="KW-0745">Spermidine biosynthesis</keyword>
<proteinExistence type="inferred from homology"/>
<evidence type="ECO:0000256" key="7">
    <source>
        <dbReference type="HAMAP-Rule" id="MF_00198"/>
    </source>
</evidence>
<keyword evidence="3 7" id="KW-0808">Transferase</keyword>
<dbReference type="InterPro" id="IPR029063">
    <property type="entry name" value="SAM-dependent_MTases_sf"/>
</dbReference>
<dbReference type="AlphaFoldDB" id="A0A650CXS3"/>
<organism evidence="11 12">
    <name type="scientific">Acidianus ambivalens</name>
    <name type="common">Desulfurolobus ambivalens</name>
    <dbReference type="NCBI Taxonomy" id="2283"/>
    <lineage>
        <taxon>Archaea</taxon>
        <taxon>Thermoproteota</taxon>
        <taxon>Thermoprotei</taxon>
        <taxon>Sulfolobales</taxon>
        <taxon>Sulfolobaceae</taxon>
        <taxon>Acidianus</taxon>
    </lineage>
</organism>
<feature type="binding site" evidence="7">
    <location>
        <position position="66"/>
    </location>
    <ligand>
        <name>spermidine</name>
        <dbReference type="ChEBI" id="CHEBI:57834"/>
    </ligand>
</feature>
<comment type="subunit">
    <text evidence="7">Homodimer or homotetramer.</text>
</comment>
<protein>
    <recommendedName>
        <fullName evidence="7">Polyamine aminopropyltransferase</fullName>
    </recommendedName>
    <alternativeName>
        <fullName evidence="7">Putrescine aminopropyltransferase</fullName>
        <shortName evidence="7">PAPT</shortName>
    </alternativeName>
    <alternativeName>
        <fullName evidence="7">Spermidine synthase</fullName>
        <shortName evidence="7">SPDS</shortName>
        <shortName evidence="7">SPDSY</shortName>
        <ecNumber evidence="7">2.5.1.16</ecNumber>
    </alternativeName>
</protein>
<dbReference type="PANTHER" id="PTHR43317">
    <property type="entry name" value="THERMOSPERMINE SYNTHASE ACAULIS5"/>
    <property type="match status" value="1"/>
</dbReference>
<comment type="catalytic activity">
    <reaction evidence="7">
        <text>S-adenosyl 3-(methylsulfanyl)propylamine + putrescine = S-methyl-5'-thioadenosine + spermidine + H(+)</text>
        <dbReference type="Rhea" id="RHEA:12721"/>
        <dbReference type="ChEBI" id="CHEBI:15378"/>
        <dbReference type="ChEBI" id="CHEBI:17509"/>
        <dbReference type="ChEBI" id="CHEBI:57443"/>
        <dbReference type="ChEBI" id="CHEBI:57834"/>
        <dbReference type="ChEBI" id="CHEBI:326268"/>
        <dbReference type="EC" id="2.5.1.16"/>
    </reaction>
</comment>
<keyword evidence="2" id="KW-0963">Cytoplasm</keyword>
<name>A0A650CXS3_ACIAM</name>
<feature type="active site" description="Proton acceptor" evidence="7 8">
    <location>
        <position position="160"/>
    </location>
</feature>
<dbReference type="PANTHER" id="PTHR43317:SF1">
    <property type="entry name" value="THERMOSPERMINE SYNTHASE ACAULIS5"/>
    <property type="match status" value="1"/>
</dbReference>